<evidence type="ECO:0008006" key="3">
    <source>
        <dbReference type="Google" id="ProtNLM"/>
    </source>
</evidence>
<gene>
    <name evidence="1" type="ordered locus">Psed_3141</name>
</gene>
<dbReference type="Gene3D" id="1.20.120.330">
    <property type="entry name" value="Nucleotidyltransferases domain 2"/>
    <property type="match status" value="1"/>
</dbReference>
<dbReference type="OrthoDB" id="3728235at2"/>
<name>F4CUE7_PSEUX</name>
<dbReference type="eggNOG" id="COG1895">
    <property type="taxonomic scope" value="Bacteria"/>
</dbReference>
<proteinExistence type="predicted"/>
<protein>
    <recommendedName>
        <fullName evidence="3">HEPN domain-containing protein</fullName>
    </recommendedName>
</protein>
<sequence>MDRSGRRELDALLATGRLERVPPDPAAAGRAVAAARRHLESARTLADDDPDLAYTALYDAMRKACAALLAAQGLRATSRGGHLAVQRAVVAMHARAEALRPFDRVRRRRNEVEYLGGEVHPDDIDADLPAAVRVVEFVAARLRRIDRID</sequence>
<evidence type="ECO:0000313" key="1">
    <source>
        <dbReference type="EMBL" id="AEA25337.1"/>
    </source>
</evidence>
<keyword evidence="2" id="KW-1185">Reference proteome</keyword>
<dbReference type="STRING" id="675635.Psed_3141"/>
<evidence type="ECO:0000313" key="2">
    <source>
        <dbReference type="Proteomes" id="UP000007809"/>
    </source>
</evidence>
<dbReference type="Proteomes" id="UP000007809">
    <property type="component" value="Chromosome"/>
</dbReference>
<accession>F4CUE7</accession>
<organism evidence="1 2">
    <name type="scientific">Pseudonocardia dioxanivorans (strain ATCC 55486 / DSM 44775 / JCM 13855 / CB1190)</name>
    <dbReference type="NCBI Taxonomy" id="675635"/>
    <lineage>
        <taxon>Bacteria</taxon>
        <taxon>Bacillati</taxon>
        <taxon>Actinomycetota</taxon>
        <taxon>Actinomycetes</taxon>
        <taxon>Pseudonocardiales</taxon>
        <taxon>Pseudonocardiaceae</taxon>
        <taxon>Pseudonocardia</taxon>
    </lineage>
</organism>
<dbReference type="KEGG" id="pdx:Psed_3141"/>
<reference evidence="1 2" key="1">
    <citation type="journal article" date="2011" name="J. Bacteriol.">
        <title>Genome sequence of the 1,4-dioxane-degrading Pseudonocardia dioxanivorans strain CB1190.</title>
        <authorList>
            <person name="Sales C.M."/>
            <person name="Mahendra S."/>
            <person name="Grostern A."/>
            <person name="Parales R.E."/>
            <person name="Goodwin L.A."/>
            <person name="Woyke T."/>
            <person name="Nolan M."/>
            <person name="Lapidus A."/>
            <person name="Chertkov O."/>
            <person name="Ovchinnikova G."/>
            <person name="Sczyrba A."/>
            <person name="Alvarez-Cohen L."/>
        </authorList>
    </citation>
    <scope>NUCLEOTIDE SEQUENCE [LARGE SCALE GENOMIC DNA]</scope>
    <source>
        <strain evidence="2">ATCC 55486 / DSM 44775 / JCM 13855 / CB1190</strain>
    </source>
</reference>
<dbReference type="RefSeq" id="WP_013675258.1">
    <property type="nucleotide sequence ID" value="NC_015312.1"/>
</dbReference>
<dbReference type="AlphaFoldDB" id="F4CUE7"/>
<dbReference type="EMBL" id="CP002593">
    <property type="protein sequence ID" value="AEA25337.1"/>
    <property type="molecule type" value="Genomic_DNA"/>
</dbReference>
<dbReference type="HOGENOM" id="CLU_142684_0_0_11"/>